<dbReference type="GO" id="GO:0032131">
    <property type="term" value="F:alkylated DNA binding"/>
    <property type="evidence" value="ECO:0007669"/>
    <property type="project" value="TreeGrafter"/>
</dbReference>
<dbReference type="InterPro" id="IPR003265">
    <property type="entry name" value="HhH-GPD_domain"/>
</dbReference>
<dbReference type="GO" id="GO:0043916">
    <property type="term" value="F:DNA-7-methylguanine glycosylase activity"/>
    <property type="evidence" value="ECO:0007669"/>
    <property type="project" value="TreeGrafter"/>
</dbReference>
<name>A0AAN6M8H0_9PLEO</name>
<dbReference type="GO" id="GO:0006285">
    <property type="term" value="P:base-excision repair, AP site formation"/>
    <property type="evidence" value="ECO:0007669"/>
    <property type="project" value="TreeGrafter"/>
</dbReference>
<dbReference type="Pfam" id="PF00730">
    <property type="entry name" value="HhH-GPD"/>
    <property type="match status" value="1"/>
</dbReference>
<evidence type="ECO:0000256" key="2">
    <source>
        <dbReference type="ARBA" id="ARBA00022763"/>
    </source>
</evidence>
<dbReference type="PANTHER" id="PTHR43003:SF5">
    <property type="entry name" value="DNA-3-METHYLADENINE GLYCOSYLASE"/>
    <property type="match status" value="1"/>
</dbReference>
<dbReference type="AlphaFoldDB" id="A0AAN6M8H0"/>
<dbReference type="InterPro" id="IPR051912">
    <property type="entry name" value="Alkylbase_DNA_Glycosylase/TA"/>
</dbReference>
<feature type="compositionally biased region" description="Polar residues" evidence="4">
    <location>
        <begin position="190"/>
        <end position="205"/>
    </location>
</feature>
<keyword evidence="3" id="KW-0234">DNA repair</keyword>
<feature type="compositionally biased region" description="Low complexity" evidence="4">
    <location>
        <begin position="13"/>
        <end position="22"/>
    </location>
</feature>
<evidence type="ECO:0000256" key="3">
    <source>
        <dbReference type="ARBA" id="ARBA00023204"/>
    </source>
</evidence>
<keyword evidence="2" id="KW-0227">DNA damage</keyword>
<evidence type="ECO:0000313" key="7">
    <source>
        <dbReference type="Proteomes" id="UP001280581"/>
    </source>
</evidence>
<dbReference type="EMBL" id="WVTA01000002">
    <property type="protein sequence ID" value="KAK3216407.1"/>
    <property type="molecule type" value="Genomic_DNA"/>
</dbReference>
<evidence type="ECO:0000313" key="6">
    <source>
        <dbReference type="EMBL" id="KAK3216407.1"/>
    </source>
</evidence>
<organism evidence="6 7">
    <name type="scientific">Pseudopithomyces chartarum</name>
    <dbReference type="NCBI Taxonomy" id="1892770"/>
    <lineage>
        <taxon>Eukaryota</taxon>
        <taxon>Fungi</taxon>
        <taxon>Dikarya</taxon>
        <taxon>Ascomycota</taxon>
        <taxon>Pezizomycotina</taxon>
        <taxon>Dothideomycetes</taxon>
        <taxon>Pleosporomycetidae</taxon>
        <taxon>Pleosporales</taxon>
        <taxon>Massarineae</taxon>
        <taxon>Didymosphaeriaceae</taxon>
        <taxon>Pseudopithomyces</taxon>
    </lineage>
</organism>
<dbReference type="GO" id="GO:0008725">
    <property type="term" value="F:DNA-3-methyladenine glycosylase activity"/>
    <property type="evidence" value="ECO:0007669"/>
    <property type="project" value="TreeGrafter"/>
</dbReference>
<evidence type="ECO:0000259" key="5">
    <source>
        <dbReference type="Pfam" id="PF00730"/>
    </source>
</evidence>
<proteinExistence type="inferred from homology"/>
<feature type="domain" description="HhH-GPD" evidence="5">
    <location>
        <begin position="291"/>
        <end position="374"/>
    </location>
</feature>
<reference evidence="6 7" key="1">
    <citation type="submission" date="2021-02" db="EMBL/GenBank/DDBJ databases">
        <title>Genome assembly of Pseudopithomyces chartarum.</title>
        <authorList>
            <person name="Jauregui R."/>
            <person name="Singh J."/>
            <person name="Voisey C."/>
        </authorList>
    </citation>
    <scope>NUCLEOTIDE SEQUENCE [LARGE SCALE GENOMIC DNA]</scope>
    <source>
        <strain evidence="6 7">AGR01</strain>
    </source>
</reference>
<dbReference type="GO" id="GO:0006307">
    <property type="term" value="P:DNA alkylation repair"/>
    <property type="evidence" value="ECO:0007669"/>
    <property type="project" value="TreeGrafter"/>
</dbReference>
<dbReference type="Proteomes" id="UP001280581">
    <property type="component" value="Unassembled WGS sequence"/>
</dbReference>
<dbReference type="Gene3D" id="1.10.340.30">
    <property type="entry name" value="Hypothetical protein, domain 2"/>
    <property type="match status" value="1"/>
</dbReference>
<dbReference type="FunFam" id="1.10.340.30:FF:000004">
    <property type="entry name" value="DNA-3-methyladenine glycosylase II"/>
    <property type="match status" value="1"/>
</dbReference>
<dbReference type="GO" id="GO:0005634">
    <property type="term" value="C:nucleus"/>
    <property type="evidence" value="ECO:0007669"/>
    <property type="project" value="TreeGrafter"/>
</dbReference>
<evidence type="ECO:0000256" key="4">
    <source>
        <dbReference type="SAM" id="MobiDB-lite"/>
    </source>
</evidence>
<keyword evidence="7" id="KW-1185">Reference proteome</keyword>
<dbReference type="PANTHER" id="PTHR43003">
    <property type="entry name" value="DNA-3-METHYLADENINE GLYCOSYLASE"/>
    <property type="match status" value="1"/>
</dbReference>
<dbReference type="GO" id="GO:0032993">
    <property type="term" value="C:protein-DNA complex"/>
    <property type="evidence" value="ECO:0007669"/>
    <property type="project" value="TreeGrafter"/>
</dbReference>
<comment type="similarity">
    <text evidence="1">Belongs to the alkylbase DNA glycosidase AlkA family.</text>
</comment>
<sequence length="454" mass="49149">MSPRRSARISSLPTTTPTTVVPEPASCEKVPGREGAKPASASKKKKDQTRGSNKGKLERKGAAESSFALDPPSTAAPEPASYKKIPVKEPPKLAPATKKRKTQPRASPADKLAKEAAAESIFAPDPPSTTPTTPLPKRRRGNQESPAKPPPFTPTPFAVGLLAHSNADDGKEIPTSDDTQDATSRPAEPHSTNAPVSTSNGSTLTAYPPVKSEPEPETSPAKRRKAKEVPPDVGVVNQPSATIDTLLRDAEAYLVEVDPKLGPLVEKHKCRVFSPEGMREVVDPFTALSSGIIGQQVSGQAAASIRKKFTALFPTHPSFPSPSQVLTKDIPTLRSAGLSQRKAEYITGLAEKFQSGELSAEMLINASDEELIEKRGMATYMGRDTSKLKAKGSNNKWKYMSEAEMLSIASKFSPYRYGTLRFTFPPPFLSCVFTSLFMWYMWRIEDVDISVMQS</sequence>
<feature type="region of interest" description="Disordered" evidence="4">
    <location>
        <begin position="1"/>
        <end position="236"/>
    </location>
</feature>
<protein>
    <recommendedName>
        <fullName evidence="5">HhH-GPD domain-containing protein</fullName>
    </recommendedName>
</protein>
<dbReference type="InterPro" id="IPR011257">
    <property type="entry name" value="DNA_glycosylase"/>
</dbReference>
<dbReference type="SUPFAM" id="SSF48150">
    <property type="entry name" value="DNA-glycosylase"/>
    <property type="match status" value="1"/>
</dbReference>
<gene>
    <name evidence="6" type="ORF">GRF29_8g3197810</name>
</gene>
<evidence type="ECO:0000256" key="1">
    <source>
        <dbReference type="ARBA" id="ARBA00010817"/>
    </source>
</evidence>
<comment type="caution">
    <text evidence="6">The sequence shown here is derived from an EMBL/GenBank/DDBJ whole genome shotgun (WGS) entry which is preliminary data.</text>
</comment>
<accession>A0AAN6M8H0</accession>
<dbReference type="Gene3D" id="1.10.1670.40">
    <property type="match status" value="1"/>
</dbReference>